<accession>A0A1F6P910</accession>
<organism evidence="1 2">
    <name type="scientific">Candidatus Magasanikbacteria bacterium RIFOXYD1_FULL_40_23</name>
    <dbReference type="NCBI Taxonomy" id="1798705"/>
    <lineage>
        <taxon>Bacteria</taxon>
        <taxon>Candidatus Magasanikiibacteriota</taxon>
    </lineage>
</organism>
<dbReference type="Pfam" id="PF13207">
    <property type="entry name" value="AAA_17"/>
    <property type="match status" value="1"/>
</dbReference>
<dbReference type="PANTHER" id="PTHR41930">
    <property type="entry name" value="UPF0200 PROTEIN MJ1399"/>
    <property type="match status" value="1"/>
</dbReference>
<dbReference type="Proteomes" id="UP000176634">
    <property type="component" value="Unassembled WGS sequence"/>
</dbReference>
<evidence type="ECO:0000313" key="2">
    <source>
        <dbReference type="Proteomes" id="UP000176634"/>
    </source>
</evidence>
<dbReference type="EMBL" id="MFRA01000005">
    <property type="protein sequence ID" value="OGH92656.1"/>
    <property type="molecule type" value="Genomic_DNA"/>
</dbReference>
<sequence>MAQDKIILGFVGLPASGKGTSAEYFQKKYGASTYRFSTMLSDLIKRMYLENNRDNLIKMSEAIRSTFGEDTMAKVMAKDAESDTNNIIVVDGIRRMADIEYLSKLPNFVLIEIFADPHTRYDRITKRSEKSDDKTKTFEQFMEDHKRSTEISIPEVASHATEHIDNNGTTDNLEKNLDEILKKYSNLS</sequence>
<evidence type="ECO:0008006" key="3">
    <source>
        <dbReference type="Google" id="ProtNLM"/>
    </source>
</evidence>
<reference evidence="1 2" key="1">
    <citation type="journal article" date="2016" name="Nat. Commun.">
        <title>Thousands of microbial genomes shed light on interconnected biogeochemical processes in an aquifer system.</title>
        <authorList>
            <person name="Anantharaman K."/>
            <person name="Brown C.T."/>
            <person name="Hug L.A."/>
            <person name="Sharon I."/>
            <person name="Castelle C.J."/>
            <person name="Probst A.J."/>
            <person name="Thomas B.C."/>
            <person name="Singh A."/>
            <person name="Wilkins M.J."/>
            <person name="Karaoz U."/>
            <person name="Brodie E.L."/>
            <person name="Williams K.H."/>
            <person name="Hubbard S.S."/>
            <person name="Banfield J.F."/>
        </authorList>
    </citation>
    <scope>NUCLEOTIDE SEQUENCE [LARGE SCALE GENOMIC DNA]</scope>
</reference>
<gene>
    <name evidence="1" type="ORF">A2563_03205</name>
</gene>
<proteinExistence type="predicted"/>
<evidence type="ECO:0000313" key="1">
    <source>
        <dbReference type="EMBL" id="OGH92656.1"/>
    </source>
</evidence>
<dbReference type="STRING" id="1798705.A2563_03205"/>
<name>A0A1F6P910_9BACT</name>
<dbReference type="SUPFAM" id="SSF52540">
    <property type="entry name" value="P-loop containing nucleoside triphosphate hydrolases"/>
    <property type="match status" value="1"/>
</dbReference>
<dbReference type="PANTHER" id="PTHR41930:SF1">
    <property type="entry name" value="DEPHOSPHO-COA KINASE"/>
    <property type="match status" value="1"/>
</dbReference>
<dbReference type="Gene3D" id="3.40.50.300">
    <property type="entry name" value="P-loop containing nucleotide triphosphate hydrolases"/>
    <property type="match status" value="1"/>
</dbReference>
<protein>
    <recommendedName>
        <fullName evidence="3">Adenylate kinase</fullName>
    </recommendedName>
</protein>
<dbReference type="InterPro" id="IPR027417">
    <property type="entry name" value="P-loop_NTPase"/>
</dbReference>
<comment type="caution">
    <text evidence="1">The sequence shown here is derived from an EMBL/GenBank/DDBJ whole genome shotgun (WGS) entry which is preliminary data.</text>
</comment>
<dbReference type="AlphaFoldDB" id="A0A1F6P910"/>